<dbReference type="EMBL" id="CP116942">
    <property type="protein sequence ID" value="WCO69083.1"/>
    <property type="molecule type" value="Genomic_DNA"/>
</dbReference>
<dbReference type="KEGG" id="ima:PO878_10130"/>
<keyword evidence="1" id="KW-0223">Dioxygenase</keyword>
<dbReference type="InterPro" id="IPR008775">
    <property type="entry name" value="Phytyl_CoA_dOase-like"/>
</dbReference>
<name>A0AAF0BXL4_9ACTN</name>
<dbReference type="AlphaFoldDB" id="A0AAF0BXL4"/>
<sequence>MAEGTIDRQDDLDAVAASFRERGWALTRTLGPDDTARLQGWVDEVAAWPDDGGGWMHHREMTDHGPALCRSENIIPFHDGLRALLTEGSMVEVAGALLGQPAVLYKEKVNYKLPGGAGYSPHQDAPAYPFIDQHVSCMVAVDDATEENGCLEVVTGAHAEVLPTDPTGCIAPEVVEALTWEVVPVPAGHTLWFHSRTPHRSGANRSGRSRRALYPTYNAAAEGDLRTAYYEEKQARFAAGREGTAADRVQVSLIGDFQGREV</sequence>
<accession>A0AAF0BXL4</accession>
<protein>
    <submittedName>
        <fullName evidence="1">Phytanoyl-CoA dioxygenase family protein</fullName>
    </submittedName>
</protein>
<evidence type="ECO:0000313" key="1">
    <source>
        <dbReference type="EMBL" id="WCO69083.1"/>
    </source>
</evidence>
<dbReference type="Pfam" id="PF05721">
    <property type="entry name" value="PhyH"/>
    <property type="match status" value="1"/>
</dbReference>
<keyword evidence="1" id="KW-0560">Oxidoreductase</keyword>
<gene>
    <name evidence="1" type="ORF">PO878_10130</name>
</gene>
<evidence type="ECO:0000313" key="2">
    <source>
        <dbReference type="Proteomes" id="UP001216390"/>
    </source>
</evidence>
<keyword evidence="2" id="KW-1185">Reference proteome</keyword>
<dbReference type="GO" id="GO:0005506">
    <property type="term" value="F:iron ion binding"/>
    <property type="evidence" value="ECO:0007669"/>
    <property type="project" value="UniProtKB-ARBA"/>
</dbReference>
<proteinExistence type="predicted"/>
<dbReference type="RefSeq" id="WP_272738597.1">
    <property type="nucleotide sequence ID" value="NZ_CP116942.1"/>
</dbReference>
<dbReference type="SUPFAM" id="SSF51197">
    <property type="entry name" value="Clavaminate synthase-like"/>
    <property type="match status" value="1"/>
</dbReference>
<dbReference type="Proteomes" id="UP001216390">
    <property type="component" value="Chromosome"/>
</dbReference>
<dbReference type="PANTHER" id="PTHR20883:SF46">
    <property type="entry name" value="PHYTANOYL-COA HYDROXYLASE"/>
    <property type="match status" value="1"/>
</dbReference>
<organism evidence="1 2">
    <name type="scientific">Iamia majanohamensis</name>
    <dbReference type="NCBI Taxonomy" id="467976"/>
    <lineage>
        <taxon>Bacteria</taxon>
        <taxon>Bacillati</taxon>
        <taxon>Actinomycetota</taxon>
        <taxon>Acidimicrobiia</taxon>
        <taxon>Acidimicrobiales</taxon>
        <taxon>Iamiaceae</taxon>
        <taxon>Iamia</taxon>
    </lineage>
</organism>
<reference evidence="1" key="1">
    <citation type="submission" date="2023-01" db="EMBL/GenBank/DDBJ databases">
        <title>The diversity of Class Acidimicrobiia in South China Sea sediment environments and the proposal of Iamia marina sp. nov., a novel species of the genus Iamia.</title>
        <authorList>
            <person name="He Y."/>
            <person name="Tian X."/>
        </authorList>
    </citation>
    <scope>NUCLEOTIDE SEQUENCE</scope>
    <source>
        <strain evidence="1">DSM 19957</strain>
    </source>
</reference>
<dbReference type="GO" id="GO:0016706">
    <property type="term" value="F:2-oxoglutarate-dependent dioxygenase activity"/>
    <property type="evidence" value="ECO:0007669"/>
    <property type="project" value="UniProtKB-ARBA"/>
</dbReference>
<dbReference type="Gene3D" id="2.60.120.620">
    <property type="entry name" value="q2cbj1_9rhob like domain"/>
    <property type="match status" value="1"/>
</dbReference>
<dbReference type="PANTHER" id="PTHR20883">
    <property type="entry name" value="PHYTANOYL-COA DIOXYGENASE DOMAIN CONTAINING 1"/>
    <property type="match status" value="1"/>
</dbReference>